<organism evidence="2 3">
    <name type="scientific">Phaeodactylibacter luteus</name>
    <dbReference type="NCBI Taxonomy" id="1564516"/>
    <lineage>
        <taxon>Bacteria</taxon>
        <taxon>Pseudomonadati</taxon>
        <taxon>Bacteroidota</taxon>
        <taxon>Saprospiria</taxon>
        <taxon>Saprospirales</taxon>
        <taxon>Haliscomenobacteraceae</taxon>
        <taxon>Phaeodactylibacter</taxon>
    </lineage>
</organism>
<dbReference type="SUPFAM" id="SSF48452">
    <property type="entry name" value="TPR-like"/>
    <property type="match status" value="1"/>
</dbReference>
<dbReference type="SUPFAM" id="SSF52833">
    <property type="entry name" value="Thioredoxin-like"/>
    <property type="match status" value="1"/>
</dbReference>
<protein>
    <submittedName>
        <fullName evidence="2">Thioredoxin family protein</fullName>
    </submittedName>
</protein>
<evidence type="ECO:0000313" key="2">
    <source>
        <dbReference type="EMBL" id="TXB62161.1"/>
    </source>
</evidence>
<dbReference type="OrthoDB" id="120730at2"/>
<reference evidence="2 3" key="1">
    <citation type="submission" date="2019-08" db="EMBL/GenBank/DDBJ databases">
        <title>Genome of Phaeodactylibacter luteus.</title>
        <authorList>
            <person name="Bowman J.P."/>
        </authorList>
    </citation>
    <scope>NUCLEOTIDE SEQUENCE [LARGE SCALE GENOMIC DNA]</scope>
    <source>
        <strain evidence="2 3">KCTC 42180</strain>
    </source>
</reference>
<sequence length="402" mass="44579">MTCQQKTVPTMHWLLRLLTFTAALMAIGPLSGQGIEFFHGTWEEALEKAAAEEKVIFVDAFAEWCGPCKRMAREVFPREDVGGFFNRHFVNMKIDMEKGMGLDFAKKYPVSAYPTLFFIDAKGEIVQQVKGAQQPQGLLDIGQRILEKTDRSEEYTAQYEAGERSPEFMLKYIKALNRAGKSSLRPANLYFDEKPDMGNAINQRILLASVTEADSRLFGTLIRYRPELEKLVGAAEVARQIRSACEATAAKAAEFKSESLLEEAQEKMKAHAAAGAEAFEYESSMQFLAAVGDTKAYAKTCKKYARKILDGQAEPLSQLATDMIKRFNADSDVLDEATAIAGEAAALAPGNYQYQLLHSKTLLLNGKKEEALAAAQKALELARSESPLAVRTVELYIKQIQS</sequence>
<dbReference type="InterPro" id="IPR011990">
    <property type="entry name" value="TPR-like_helical_dom_sf"/>
</dbReference>
<dbReference type="PANTHER" id="PTHR43601">
    <property type="entry name" value="THIOREDOXIN, MITOCHONDRIAL"/>
    <property type="match status" value="1"/>
</dbReference>
<dbReference type="GO" id="GO:0045454">
    <property type="term" value="P:cell redox homeostasis"/>
    <property type="evidence" value="ECO:0007669"/>
    <property type="project" value="TreeGrafter"/>
</dbReference>
<dbReference type="PANTHER" id="PTHR43601:SF3">
    <property type="entry name" value="THIOREDOXIN, MITOCHONDRIAL"/>
    <property type="match status" value="1"/>
</dbReference>
<dbReference type="PROSITE" id="PS51352">
    <property type="entry name" value="THIOREDOXIN_2"/>
    <property type="match status" value="1"/>
</dbReference>
<gene>
    <name evidence="2" type="ORF">FRY97_15365</name>
</gene>
<accession>A0A5C6RIP4</accession>
<keyword evidence="3" id="KW-1185">Reference proteome</keyword>
<dbReference type="EMBL" id="VOOR01000035">
    <property type="protein sequence ID" value="TXB62161.1"/>
    <property type="molecule type" value="Genomic_DNA"/>
</dbReference>
<dbReference type="GO" id="GO:0006950">
    <property type="term" value="P:response to stress"/>
    <property type="evidence" value="ECO:0007669"/>
    <property type="project" value="UniProtKB-ARBA"/>
</dbReference>
<dbReference type="AlphaFoldDB" id="A0A5C6RIP4"/>
<dbReference type="Gene3D" id="3.40.30.10">
    <property type="entry name" value="Glutaredoxin"/>
    <property type="match status" value="1"/>
</dbReference>
<dbReference type="InterPro" id="IPR013766">
    <property type="entry name" value="Thioredoxin_domain"/>
</dbReference>
<dbReference type="InterPro" id="IPR036249">
    <property type="entry name" value="Thioredoxin-like_sf"/>
</dbReference>
<proteinExistence type="predicted"/>
<evidence type="ECO:0000313" key="3">
    <source>
        <dbReference type="Proteomes" id="UP000321580"/>
    </source>
</evidence>
<name>A0A5C6RIP4_9BACT</name>
<feature type="domain" description="Thioredoxin" evidence="1">
    <location>
        <begin position="16"/>
        <end position="147"/>
    </location>
</feature>
<dbReference type="InterPro" id="IPR012336">
    <property type="entry name" value="Thioredoxin-like_fold"/>
</dbReference>
<dbReference type="Pfam" id="PF13098">
    <property type="entry name" value="Thioredoxin_2"/>
    <property type="match status" value="1"/>
</dbReference>
<evidence type="ECO:0000259" key="1">
    <source>
        <dbReference type="PROSITE" id="PS51352"/>
    </source>
</evidence>
<comment type="caution">
    <text evidence="2">The sequence shown here is derived from an EMBL/GenBank/DDBJ whole genome shotgun (WGS) entry which is preliminary data.</text>
</comment>
<dbReference type="Proteomes" id="UP000321580">
    <property type="component" value="Unassembled WGS sequence"/>
</dbReference>